<keyword evidence="1" id="KW-0472">Membrane</keyword>
<evidence type="ECO:0000313" key="4">
    <source>
        <dbReference type="Proteomes" id="UP000075884"/>
    </source>
</evidence>
<name>A0A182NME7_9DIPT</name>
<keyword evidence="4" id="KW-1185">Reference proteome</keyword>
<reference evidence="3" key="2">
    <citation type="submission" date="2020-05" db="UniProtKB">
        <authorList>
            <consortium name="EnsemblMetazoa"/>
        </authorList>
    </citation>
    <scope>IDENTIFICATION</scope>
    <source>
        <strain evidence="3">WRAIR2</strain>
    </source>
</reference>
<proteinExistence type="predicted"/>
<dbReference type="Proteomes" id="UP000075884">
    <property type="component" value="Unassembled WGS sequence"/>
</dbReference>
<dbReference type="Pfam" id="PF23055">
    <property type="entry name" value="DUF7041"/>
    <property type="match status" value="1"/>
</dbReference>
<dbReference type="EnsemblMetazoa" id="ADIR008832-RA">
    <property type="protein sequence ID" value="ADIR008832-PA"/>
    <property type="gene ID" value="ADIR008832"/>
</dbReference>
<dbReference type="AlphaFoldDB" id="A0A182NME7"/>
<evidence type="ECO:0000256" key="1">
    <source>
        <dbReference type="SAM" id="Phobius"/>
    </source>
</evidence>
<feature type="transmembrane region" description="Helical" evidence="1">
    <location>
        <begin position="130"/>
        <end position="151"/>
    </location>
</feature>
<accession>A0A182NME7</accession>
<keyword evidence="1" id="KW-1133">Transmembrane helix</keyword>
<sequence>MQSDADTAPVPKIETSPELTTEKHVIAKISFPDFDHDDVDTWFLCLEAAFFVNDVKSDRQKFNTVIVALGNRAKYMYTAIAKCNKPDATDRYATLKSAVLEYFQPSENQRLTSLLSGVSLACKRDRIMAIFINFIGLMADLAVVMVTGAIFETVI</sequence>
<evidence type="ECO:0000313" key="3">
    <source>
        <dbReference type="EnsemblMetazoa" id="ADIR008832-PA"/>
    </source>
</evidence>
<dbReference type="InterPro" id="IPR055469">
    <property type="entry name" value="DUF7041"/>
</dbReference>
<keyword evidence="1" id="KW-0812">Transmembrane</keyword>
<reference evidence="4" key="1">
    <citation type="submission" date="2013-03" db="EMBL/GenBank/DDBJ databases">
        <title>The Genome Sequence of Anopheles dirus WRAIR2.</title>
        <authorList>
            <consortium name="The Broad Institute Genomics Platform"/>
            <person name="Neafsey D.E."/>
            <person name="Walton C."/>
            <person name="Walker B."/>
            <person name="Young S.K."/>
            <person name="Zeng Q."/>
            <person name="Gargeya S."/>
            <person name="Fitzgerald M."/>
            <person name="Haas B."/>
            <person name="Abouelleil A."/>
            <person name="Allen A.W."/>
            <person name="Alvarado L."/>
            <person name="Arachchi H.M."/>
            <person name="Berlin A.M."/>
            <person name="Chapman S.B."/>
            <person name="Gainer-Dewar J."/>
            <person name="Goldberg J."/>
            <person name="Griggs A."/>
            <person name="Gujja S."/>
            <person name="Hansen M."/>
            <person name="Howarth C."/>
            <person name="Imamovic A."/>
            <person name="Ireland A."/>
            <person name="Larimer J."/>
            <person name="McCowan C."/>
            <person name="Murphy C."/>
            <person name="Pearson M."/>
            <person name="Poon T.W."/>
            <person name="Priest M."/>
            <person name="Roberts A."/>
            <person name="Saif S."/>
            <person name="Shea T."/>
            <person name="Sisk P."/>
            <person name="Sykes S."/>
            <person name="Wortman J."/>
            <person name="Nusbaum C."/>
            <person name="Birren B."/>
        </authorList>
    </citation>
    <scope>NUCLEOTIDE SEQUENCE [LARGE SCALE GENOMIC DNA]</scope>
    <source>
        <strain evidence="4">WRAIR2</strain>
    </source>
</reference>
<feature type="domain" description="DUF7041" evidence="2">
    <location>
        <begin position="32"/>
        <end position="115"/>
    </location>
</feature>
<dbReference type="STRING" id="7168.A0A182NME7"/>
<organism evidence="3 4">
    <name type="scientific">Anopheles dirus</name>
    <dbReference type="NCBI Taxonomy" id="7168"/>
    <lineage>
        <taxon>Eukaryota</taxon>
        <taxon>Metazoa</taxon>
        <taxon>Ecdysozoa</taxon>
        <taxon>Arthropoda</taxon>
        <taxon>Hexapoda</taxon>
        <taxon>Insecta</taxon>
        <taxon>Pterygota</taxon>
        <taxon>Neoptera</taxon>
        <taxon>Endopterygota</taxon>
        <taxon>Diptera</taxon>
        <taxon>Nematocera</taxon>
        <taxon>Culicoidea</taxon>
        <taxon>Culicidae</taxon>
        <taxon>Anophelinae</taxon>
        <taxon>Anopheles</taxon>
    </lineage>
</organism>
<evidence type="ECO:0000259" key="2">
    <source>
        <dbReference type="Pfam" id="PF23055"/>
    </source>
</evidence>
<protein>
    <recommendedName>
        <fullName evidence="2">DUF7041 domain-containing protein</fullName>
    </recommendedName>
</protein>
<dbReference type="VEuPathDB" id="VectorBase:ADIR008832"/>